<keyword evidence="2" id="KW-0378">Hydrolase</keyword>
<protein>
    <submittedName>
        <fullName evidence="2">Alpha/beta hydrolase</fullName>
    </submittedName>
</protein>
<sequence length="338" mass="37055">MKMRVSLQQLPHSSATRLYLRRISAALRLLGLQDGDGAAGLYQCEPFDPDRRTIVMIHGLGGDALAWSRLTEAIEQCPQLHARFQVWHVVYNSNAPTLVIRRRAQGYLDETWQRLDPEGRAAARSGMVLIGHSLGGVVARMLCVDSGDALWSAAFTVDPRAFPVHTLAAAPQVPDVFRFERYPGVGRAIFLAAPHRGSPNADNWLGRLARILVGDRTTEIRVLRTLVREHPEMVREELRATYQQGRLNSISTLQVSQPVRRAGEALMPGHDIPYHVIAGALPGIDPPGDGVVPLSSALLPGAASTLVMHAGHNLYDNGDAVNEILRILREDVADRPAL</sequence>
<reference evidence="2 3" key="1">
    <citation type="submission" date="2020-11" db="EMBL/GenBank/DDBJ databases">
        <title>Draft Genome Sequence and Secondary Metabolite Biosynthetic Potential of the Lysobacter niastensis Type strain DSM 18481.</title>
        <authorList>
            <person name="Turrini P."/>
            <person name="Artuso I."/>
            <person name="Tescari M."/>
            <person name="Lugli G.A."/>
            <person name="Frangipani E."/>
            <person name="Ventura M."/>
            <person name="Visca P."/>
        </authorList>
    </citation>
    <scope>NUCLEOTIDE SEQUENCE [LARGE SCALE GENOMIC DNA]</scope>
    <source>
        <strain evidence="2 3">DSM 18481</strain>
    </source>
</reference>
<accession>A0ABS0B493</accession>
<evidence type="ECO:0000313" key="3">
    <source>
        <dbReference type="Proteomes" id="UP001429984"/>
    </source>
</evidence>
<comment type="caution">
    <text evidence="2">The sequence shown here is derived from an EMBL/GenBank/DDBJ whole genome shotgun (WGS) entry which is preliminary data.</text>
</comment>
<dbReference type="Proteomes" id="UP001429984">
    <property type="component" value="Unassembled WGS sequence"/>
</dbReference>
<dbReference type="InterPro" id="IPR000073">
    <property type="entry name" value="AB_hydrolase_1"/>
</dbReference>
<name>A0ABS0B493_9GAMM</name>
<evidence type="ECO:0000259" key="1">
    <source>
        <dbReference type="Pfam" id="PF12697"/>
    </source>
</evidence>
<evidence type="ECO:0000313" key="2">
    <source>
        <dbReference type="EMBL" id="MBF6023394.1"/>
    </source>
</evidence>
<dbReference type="GO" id="GO:0016787">
    <property type="term" value="F:hydrolase activity"/>
    <property type="evidence" value="ECO:0007669"/>
    <property type="project" value="UniProtKB-KW"/>
</dbReference>
<keyword evidence="3" id="KW-1185">Reference proteome</keyword>
<feature type="domain" description="AB hydrolase-1" evidence="1">
    <location>
        <begin position="54"/>
        <end position="323"/>
    </location>
</feature>
<dbReference type="SUPFAM" id="SSF53474">
    <property type="entry name" value="alpha/beta-Hydrolases"/>
    <property type="match status" value="1"/>
</dbReference>
<dbReference type="Pfam" id="PF12697">
    <property type="entry name" value="Abhydrolase_6"/>
    <property type="match status" value="1"/>
</dbReference>
<proteinExistence type="predicted"/>
<gene>
    <name evidence="2" type="ORF">IU514_05040</name>
</gene>
<dbReference type="RefSeq" id="WP_194930016.1">
    <property type="nucleotide sequence ID" value="NZ_JADLZT010000003.1"/>
</dbReference>
<dbReference type="EMBL" id="JADLZT010000003">
    <property type="protein sequence ID" value="MBF6023394.1"/>
    <property type="molecule type" value="Genomic_DNA"/>
</dbReference>
<organism evidence="2 3">
    <name type="scientific">Lysobacter niastensis</name>
    <dbReference type="NCBI Taxonomy" id="380629"/>
    <lineage>
        <taxon>Bacteria</taxon>
        <taxon>Pseudomonadati</taxon>
        <taxon>Pseudomonadota</taxon>
        <taxon>Gammaproteobacteria</taxon>
        <taxon>Lysobacterales</taxon>
        <taxon>Lysobacteraceae</taxon>
        <taxon>Lysobacter</taxon>
    </lineage>
</organism>
<dbReference type="Gene3D" id="3.40.50.1820">
    <property type="entry name" value="alpha/beta hydrolase"/>
    <property type="match status" value="1"/>
</dbReference>
<dbReference type="InterPro" id="IPR029058">
    <property type="entry name" value="AB_hydrolase_fold"/>
</dbReference>